<dbReference type="KEGG" id="ido:I598_2565"/>
<evidence type="ECO:0000313" key="6">
    <source>
        <dbReference type="Proteomes" id="UP000076794"/>
    </source>
</evidence>
<dbReference type="STRING" id="1300344.I598_2565"/>
<reference evidence="5 6" key="1">
    <citation type="submission" date="2016-01" db="EMBL/GenBank/DDBJ databases">
        <title>Complete genome sequence of a soil Actinobacterium, Isoptericola dokdonensis DS-3.</title>
        <authorList>
            <person name="Kwon S.-K."/>
            <person name="Kim J.F."/>
        </authorList>
    </citation>
    <scope>NUCLEOTIDE SEQUENCE [LARGE SCALE GENOMIC DNA]</scope>
    <source>
        <strain evidence="5 6">DS-3</strain>
    </source>
</reference>
<evidence type="ECO:0000256" key="3">
    <source>
        <dbReference type="ARBA" id="ARBA00022691"/>
    </source>
</evidence>
<evidence type="ECO:0000259" key="4">
    <source>
        <dbReference type="Pfam" id="PF13649"/>
    </source>
</evidence>
<dbReference type="Gene3D" id="3.40.50.150">
    <property type="entry name" value="Vaccinia Virus protein VP39"/>
    <property type="match status" value="1"/>
</dbReference>
<dbReference type="Pfam" id="PF13649">
    <property type="entry name" value="Methyltransf_25"/>
    <property type="match status" value="1"/>
</dbReference>
<evidence type="ECO:0000256" key="2">
    <source>
        <dbReference type="ARBA" id="ARBA00022679"/>
    </source>
</evidence>
<gene>
    <name evidence="5" type="primary">rebM</name>
    <name evidence="5" type="ORF">I598_2565</name>
</gene>
<name>A0A168FLU9_9MICO</name>
<dbReference type="PANTHER" id="PTHR43464">
    <property type="entry name" value="METHYLTRANSFERASE"/>
    <property type="match status" value="1"/>
</dbReference>
<protein>
    <submittedName>
        <fullName evidence="5">Demethylrebeccamycin-D-glucose O-methyltransferase</fullName>
        <ecNumber evidence="5">2.1.1.164</ecNumber>
    </submittedName>
</protein>
<dbReference type="InterPro" id="IPR041698">
    <property type="entry name" value="Methyltransf_25"/>
</dbReference>
<dbReference type="AlphaFoldDB" id="A0A168FLU9"/>
<evidence type="ECO:0000256" key="1">
    <source>
        <dbReference type="ARBA" id="ARBA00022603"/>
    </source>
</evidence>
<dbReference type="CDD" id="cd02440">
    <property type="entry name" value="AdoMet_MTases"/>
    <property type="match status" value="1"/>
</dbReference>
<dbReference type="EC" id="2.1.1.164" evidence="5"/>
<keyword evidence="6" id="KW-1185">Reference proteome</keyword>
<dbReference type="RefSeq" id="WP_418268496.1">
    <property type="nucleotide sequence ID" value="NZ_CP014209.1"/>
</dbReference>
<proteinExistence type="predicted"/>
<organism evidence="5 6">
    <name type="scientific">Isoptericola dokdonensis DS-3</name>
    <dbReference type="NCBI Taxonomy" id="1300344"/>
    <lineage>
        <taxon>Bacteria</taxon>
        <taxon>Bacillati</taxon>
        <taxon>Actinomycetota</taxon>
        <taxon>Actinomycetes</taxon>
        <taxon>Micrococcales</taxon>
        <taxon>Promicromonosporaceae</taxon>
        <taxon>Isoptericola</taxon>
    </lineage>
</organism>
<keyword evidence="3" id="KW-0949">S-adenosyl-L-methionine</keyword>
<keyword evidence="1 5" id="KW-0489">Methyltransferase</keyword>
<dbReference type="Proteomes" id="UP000076794">
    <property type="component" value="Chromosome"/>
</dbReference>
<feature type="domain" description="Methyltransferase" evidence="4">
    <location>
        <begin position="71"/>
        <end position="162"/>
    </location>
</feature>
<sequence>MDRLTGVDALLDLLDTLFDDREDATSRAATEHWDTMYTRPGHPLAVDLPDANLVAWRDAGLLPLDTIATALDVGCGLGRNSRWLAAQGVRTTGVDIAATTLGRARTLSAGLDVTFADVDVLREPVPGGPFDLVYDSGCFHHLAPHRRISYLRTLRSALRPGGWFGICTFAAGRMGSTADDADLLRSGRVGEGVGYTEAELVDVFSWLEPVAIGPIPPQADVAEPVFTHDFLTVALFRRPG</sequence>
<dbReference type="PANTHER" id="PTHR43464:SF19">
    <property type="entry name" value="UBIQUINONE BIOSYNTHESIS O-METHYLTRANSFERASE, MITOCHONDRIAL"/>
    <property type="match status" value="1"/>
</dbReference>
<dbReference type="InterPro" id="IPR029063">
    <property type="entry name" value="SAM-dependent_MTases_sf"/>
</dbReference>
<dbReference type="SUPFAM" id="SSF53335">
    <property type="entry name" value="S-adenosyl-L-methionine-dependent methyltransferases"/>
    <property type="match status" value="1"/>
</dbReference>
<dbReference type="PATRIC" id="fig|1300344.3.peg.2576"/>
<dbReference type="GO" id="GO:0032259">
    <property type="term" value="P:methylation"/>
    <property type="evidence" value="ECO:0007669"/>
    <property type="project" value="UniProtKB-KW"/>
</dbReference>
<accession>A0A168FLU9</accession>
<dbReference type="EMBL" id="CP014209">
    <property type="protein sequence ID" value="ANC32099.1"/>
    <property type="molecule type" value="Genomic_DNA"/>
</dbReference>
<evidence type="ECO:0000313" key="5">
    <source>
        <dbReference type="EMBL" id="ANC32099.1"/>
    </source>
</evidence>
<dbReference type="GO" id="GO:0102082">
    <property type="term" value="F:demethylrebeccamycin--D-glucose O-methyltransferase activity"/>
    <property type="evidence" value="ECO:0007669"/>
    <property type="project" value="UniProtKB-EC"/>
</dbReference>
<keyword evidence="2 5" id="KW-0808">Transferase</keyword>